<comment type="caution">
    <text evidence="2">The sequence shown here is derived from an EMBL/GenBank/DDBJ whole genome shotgun (WGS) entry which is preliminary data.</text>
</comment>
<dbReference type="Proteomes" id="UP001329430">
    <property type="component" value="Chromosome 7"/>
</dbReference>
<protein>
    <submittedName>
        <fullName evidence="2">Uncharacterized protein</fullName>
    </submittedName>
</protein>
<keyword evidence="3" id="KW-1185">Reference proteome</keyword>
<keyword evidence="1" id="KW-0732">Signal</keyword>
<evidence type="ECO:0000313" key="3">
    <source>
        <dbReference type="Proteomes" id="UP001329430"/>
    </source>
</evidence>
<gene>
    <name evidence="2" type="ORF">RI129_010477</name>
</gene>
<dbReference type="EMBL" id="JAVRBK010000007">
    <property type="protein sequence ID" value="KAK5641930.1"/>
    <property type="molecule type" value="Genomic_DNA"/>
</dbReference>
<proteinExistence type="predicted"/>
<reference evidence="2 3" key="1">
    <citation type="journal article" date="2024" name="Insects">
        <title>An Improved Chromosome-Level Genome Assembly of the Firefly Pyrocoelia pectoralis.</title>
        <authorList>
            <person name="Fu X."/>
            <person name="Meyer-Rochow V.B."/>
            <person name="Ballantyne L."/>
            <person name="Zhu X."/>
        </authorList>
    </citation>
    <scope>NUCLEOTIDE SEQUENCE [LARGE SCALE GENOMIC DNA]</scope>
    <source>
        <strain evidence="2">XCY_ONT2</strain>
    </source>
</reference>
<accession>A0AAN7ZDC3</accession>
<feature type="chain" id="PRO_5042959394" evidence="1">
    <location>
        <begin position="22"/>
        <end position="119"/>
    </location>
</feature>
<feature type="signal peptide" evidence="1">
    <location>
        <begin position="1"/>
        <end position="21"/>
    </location>
</feature>
<sequence length="119" mass="13385">MVRYIIIVLLLAFLDLAQVSALVCSSCNADSTFDCTARGTPKNVTCDTPPPGMRAICYYMEHLNKNTRRLTAVGGCETQSAEKILVLTWFPPCWTKPPPYEVKDCRTCDKDLCNRPPFY</sequence>
<evidence type="ECO:0000256" key="1">
    <source>
        <dbReference type="SAM" id="SignalP"/>
    </source>
</evidence>
<evidence type="ECO:0000313" key="2">
    <source>
        <dbReference type="EMBL" id="KAK5641930.1"/>
    </source>
</evidence>
<organism evidence="2 3">
    <name type="scientific">Pyrocoelia pectoralis</name>
    <dbReference type="NCBI Taxonomy" id="417401"/>
    <lineage>
        <taxon>Eukaryota</taxon>
        <taxon>Metazoa</taxon>
        <taxon>Ecdysozoa</taxon>
        <taxon>Arthropoda</taxon>
        <taxon>Hexapoda</taxon>
        <taxon>Insecta</taxon>
        <taxon>Pterygota</taxon>
        <taxon>Neoptera</taxon>
        <taxon>Endopterygota</taxon>
        <taxon>Coleoptera</taxon>
        <taxon>Polyphaga</taxon>
        <taxon>Elateriformia</taxon>
        <taxon>Elateroidea</taxon>
        <taxon>Lampyridae</taxon>
        <taxon>Lampyrinae</taxon>
        <taxon>Pyrocoelia</taxon>
    </lineage>
</organism>
<name>A0AAN7ZDC3_9COLE</name>
<dbReference type="AlphaFoldDB" id="A0AAN7ZDC3"/>